<reference evidence="2" key="1">
    <citation type="journal article" date="2019" name="Int. J. Syst. Evol. Microbiol.">
        <title>The Global Catalogue of Microorganisms (GCM) 10K type strain sequencing project: providing services to taxonomists for standard genome sequencing and annotation.</title>
        <authorList>
            <consortium name="The Broad Institute Genomics Platform"/>
            <consortium name="The Broad Institute Genome Sequencing Center for Infectious Disease"/>
            <person name="Wu L."/>
            <person name="Ma J."/>
        </authorList>
    </citation>
    <scope>NUCLEOTIDE SEQUENCE [LARGE SCALE GENOMIC DNA]</scope>
    <source>
        <strain evidence="2">JCM 30331</strain>
    </source>
</reference>
<protein>
    <submittedName>
        <fullName evidence="1">Uncharacterized protein</fullName>
    </submittedName>
</protein>
<name>A0ABQ2F2I4_9DEIO</name>
<organism evidence="1 2">
    <name type="scientific">Deinococcus malanensis</name>
    <dbReference type="NCBI Taxonomy" id="1706855"/>
    <lineage>
        <taxon>Bacteria</taxon>
        <taxon>Thermotogati</taxon>
        <taxon>Deinococcota</taxon>
        <taxon>Deinococci</taxon>
        <taxon>Deinococcales</taxon>
        <taxon>Deinococcaceae</taxon>
        <taxon>Deinococcus</taxon>
    </lineage>
</organism>
<sequence length="117" mass="12950">MFSMADTTRPPYAHIQNPTPEDLEDMLNSLQPDSFLTLVEPEGKLEDESVSNAAAQRDAAQALGLPASADWAQVSDALAGGGYHEVRVTHGENTCQFFLSEQALDRHTWLDAYMRRN</sequence>
<dbReference type="Proteomes" id="UP000647587">
    <property type="component" value="Unassembled WGS sequence"/>
</dbReference>
<dbReference type="RefSeq" id="WP_189010461.1">
    <property type="nucleotide sequence ID" value="NZ_BMPP01000014.1"/>
</dbReference>
<gene>
    <name evidence="1" type="ORF">GCM10008955_31440</name>
</gene>
<proteinExistence type="predicted"/>
<evidence type="ECO:0000313" key="2">
    <source>
        <dbReference type="Proteomes" id="UP000647587"/>
    </source>
</evidence>
<comment type="caution">
    <text evidence="1">The sequence shown here is derived from an EMBL/GenBank/DDBJ whole genome shotgun (WGS) entry which is preliminary data.</text>
</comment>
<dbReference type="EMBL" id="BMPP01000014">
    <property type="protein sequence ID" value="GGK35258.1"/>
    <property type="molecule type" value="Genomic_DNA"/>
</dbReference>
<accession>A0ABQ2F2I4</accession>
<keyword evidence="2" id="KW-1185">Reference proteome</keyword>
<evidence type="ECO:0000313" key="1">
    <source>
        <dbReference type="EMBL" id="GGK35258.1"/>
    </source>
</evidence>